<keyword evidence="6" id="KW-0539">Nucleus</keyword>
<dbReference type="Pfam" id="PF01388">
    <property type="entry name" value="ARID"/>
    <property type="match status" value="1"/>
</dbReference>
<feature type="compositionally biased region" description="Low complexity" evidence="7">
    <location>
        <begin position="267"/>
        <end position="286"/>
    </location>
</feature>
<dbReference type="PANTHER" id="PTHR13964:SF25">
    <property type="entry name" value="AT-RICH INTERACTIVE DOMAIN-CONTAINING PROTEIN 5A"/>
    <property type="match status" value="1"/>
</dbReference>
<protein>
    <recommendedName>
        <fullName evidence="8">ARID domain-containing protein</fullName>
    </recommendedName>
</protein>
<feature type="region of interest" description="Disordered" evidence="7">
    <location>
        <begin position="103"/>
        <end position="139"/>
    </location>
</feature>
<evidence type="ECO:0000256" key="6">
    <source>
        <dbReference type="ARBA" id="ARBA00023242"/>
    </source>
</evidence>
<evidence type="ECO:0000313" key="9">
    <source>
        <dbReference type="EMBL" id="KAL2092805.1"/>
    </source>
</evidence>
<dbReference type="InterPro" id="IPR001606">
    <property type="entry name" value="ARID_dom"/>
</dbReference>
<dbReference type="PANTHER" id="PTHR13964">
    <property type="entry name" value="RBP-RELATED"/>
    <property type="match status" value="1"/>
</dbReference>
<keyword evidence="2" id="KW-0805">Transcription regulation</keyword>
<dbReference type="SMART" id="SM00501">
    <property type="entry name" value="BRIGHT"/>
    <property type="match status" value="1"/>
</dbReference>
<keyword evidence="5" id="KW-0804">Transcription</keyword>
<organism evidence="9 10">
    <name type="scientific">Coilia grayii</name>
    <name type="common">Gray's grenadier anchovy</name>
    <dbReference type="NCBI Taxonomy" id="363190"/>
    <lineage>
        <taxon>Eukaryota</taxon>
        <taxon>Metazoa</taxon>
        <taxon>Chordata</taxon>
        <taxon>Craniata</taxon>
        <taxon>Vertebrata</taxon>
        <taxon>Euteleostomi</taxon>
        <taxon>Actinopterygii</taxon>
        <taxon>Neopterygii</taxon>
        <taxon>Teleostei</taxon>
        <taxon>Clupei</taxon>
        <taxon>Clupeiformes</taxon>
        <taxon>Clupeoidei</taxon>
        <taxon>Engraulidae</taxon>
        <taxon>Coilinae</taxon>
        <taxon>Coilia</taxon>
    </lineage>
</organism>
<evidence type="ECO:0000256" key="5">
    <source>
        <dbReference type="ARBA" id="ARBA00023163"/>
    </source>
</evidence>
<accession>A0ABD1K132</accession>
<dbReference type="Proteomes" id="UP001591681">
    <property type="component" value="Unassembled WGS sequence"/>
</dbReference>
<keyword evidence="10" id="KW-1185">Reference proteome</keyword>
<feature type="region of interest" description="Disordered" evidence="7">
    <location>
        <begin position="248"/>
        <end position="327"/>
    </location>
</feature>
<dbReference type="EMBL" id="JBHFQA010000010">
    <property type="protein sequence ID" value="KAL2092805.1"/>
    <property type="molecule type" value="Genomic_DNA"/>
</dbReference>
<evidence type="ECO:0000256" key="3">
    <source>
        <dbReference type="ARBA" id="ARBA00023125"/>
    </source>
</evidence>
<reference evidence="9 10" key="1">
    <citation type="submission" date="2024-09" db="EMBL/GenBank/DDBJ databases">
        <title>A chromosome-level genome assembly of Gray's grenadier anchovy, Coilia grayii.</title>
        <authorList>
            <person name="Fu Z."/>
        </authorList>
    </citation>
    <scope>NUCLEOTIDE SEQUENCE [LARGE SCALE GENOMIC DNA]</scope>
    <source>
        <strain evidence="9">G4</strain>
        <tissue evidence="9">Muscle</tissue>
    </source>
</reference>
<keyword evidence="3" id="KW-0238">DNA-binding</keyword>
<evidence type="ECO:0000313" key="10">
    <source>
        <dbReference type="Proteomes" id="UP001591681"/>
    </source>
</evidence>
<evidence type="ECO:0000256" key="7">
    <source>
        <dbReference type="SAM" id="MobiDB-lite"/>
    </source>
</evidence>
<dbReference type="FunFam" id="1.10.150.60:FF:000004">
    <property type="entry name" value="AT-rich interactive domain-containing protein 5B"/>
    <property type="match status" value="1"/>
</dbReference>
<name>A0ABD1K132_9TELE</name>
<feature type="domain" description="ARID" evidence="8">
    <location>
        <begin position="9"/>
        <end position="101"/>
    </location>
</feature>
<dbReference type="Gene3D" id="1.10.150.60">
    <property type="entry name" value="ARID DNA-binding domain"/>
    <property type="match status" value="1"/>
</dbReference>
<dbReference type="AlphaFoldDB" id="A0ABD1K132"/>
<evidence type="ECO:0000256" key="2">
    <source>
        <dbReference type="ARBA" id="ARBA00023015"/>
    </source>
</evidence>
<comment type="caution">
    <text evidence="9">The sequence shown here is derived from an EMBL/GenBank/DDBJ whole genome shotgun (WGS) entry which is preliminary data.</text>
</comment>
<dbReference type="InterPro" id="IPR051232">
    <property type="entry name" value="ARID/SWI1_ChromRemod"/>
</dbReference>
<feature type="compositionally biased region" description="Polar residues" evidence="7">
    <location>
        <begin position="315"/>
        <end position="324"/>
    </location>
</feature>
<comment type="subcellular location">
    <subcellularLocation>
        <location evidence="1">Nucleus</location>
    </subcellularLocation>
</comment>
<dbReference type="GO" id="GO:0003677">
    <property type="term" value="F:DNA binding"/>
    <property type="evidence" value="ECO:0007669"/>
    <property type="project" value="UniProtKB-KW"/>
</dbReference>
<dbReference type="GO" id="GO:0005634">
    <property type="term" value="C:nucleus"/>
    <property type="evidence" value="ECO:0007669"/>
    <property type="project" value="UniProtKB-SubCell"/>
</dbReference>
<keyword evidence="4" id="KW-0010">Activator</keyword>
<evidence type="ECO:0000256" key="1">
    <source>
        <dbReference type="ARBA" id="ARBA00004123"/>
    </source>
</evidence>
<dbReference type="PROSITE" id="PS51011">
    <property type="entry name" value="ARID"/>
    <property type="match status" value="1"/>
</dbReference>
<proteinExistence type="predicted"/>
<dbReference type="SUPFAM" id="SSF46774">
    <property type="entry name" value="ARID-like"/>
    <property type="match status" value="1"/>
</dbReference>
<dbReference type="SMART" id="SM01014">
    <property type="entry name" value="ARID"/>
    <property type="match status" value="1"/>
</dbReference>
<feature type="compositionally biased region" description="Polar residues" evidence="7">
    <location>
        <begin position="295"/>
        <end position="306"/>
    </location>
</feature>
<evidence type="ECO:0000256" key="4">
    <source>
        <dbReference type="ARBA" id="ARBA00023159"/>
    </source>
</evidence>
<gene>
    <name evidence="9" type="ORF">ACEWY4_012603</name>
</gene>
<sequence>MTTSPDHLEEEERAFVDNLYRFMKDRGSPIERIPHLGFKQINLWKIYKAVEALGGYDSVTARRMWKNVYDELGGSPGSTSAATCTRKHYERLILPFEKQLRGEEYKPLPPSKPRKLYKKSPDMKRSKAEGKTRRKTTAREEKTTLEVLDKHLVKETAHRGQPHCGFHQDQPQSHNKFGDHQTVAFMKLESHRDISLPVPSGPAGVISPLEKKKLLAQASLCVLQSPKAAENDSETPFVIHCSLSPGCPTQGDAQNSSDGSPLPPSSPSVTCSLSPSPDSVSSEESLAVTEPIISRSATDTKTRSQSNPPPIGLSATHSSQSSPSLHKPLSCYPTRLVSLHHRQGLFQARSNQLNTTLALDASKRYREIYALGSEKQGGTSQPPVLKQTKLTQPWMSSASSFTRVVPRYKDGHPLSGHPLYKALPLTYEPTYKVYTRHGQELRESPSKIQAFSPLHSIGKKDKGIHVWHSPLPSPQLIQHSAMGRQVPYLGPENHRGQHAVLPPTYLPMPHVNPHQPQLMPPGASLPIPYDCSLQSNPHTLPFGPPLTGLYLYSSNTRI</sequence>
<feature type="compositionally biased region" description="Basic and acidic residues" evidence="7">
    <location>
        <begin position="119"/>
        <end position="139"/>
    </location>
</feature>
<evidence type="ECO:0000259" key="8">
    <source>
        <dbReference type="PROSITE" id="PS51011"/>
    </source>
</evidence>
<dbReference type="InterPro" id="IPR036431">
    <property type="entry name" value="ARID_dom_sf"/>
</dbReference>